<keyword evidence="1" id="KW-0472">Membrane</keyword>
<protein>
    <submittedName>
        <fullName evidence="2">Uncharacterized protein</fullName>
    </submittedName>
</protein>
<sequence length="214" mass="23214">MSKVPRGITELKPIGASKWRLALAGLGALAFTAMGILMMTEADASSFQRLMGGFCALFFGICFVALIYAQLAQHALHVGAAGFAIGKPGNLKIVPWSDVEEISLYKMSGQTFIVIALHNNEAYLARFSEAEAQRCAKIGRIINSLDNTIVAGGHISNAPPFPDNLSAGHRALAKKLIYTRRKYGGEFLLTWAQRDRPAEAFAAYLHTFVAQARV</sequence>
<keyword evidence="1" id="KW-0812">Transmembrane</keyword>
<dbReference type="KEGG" id="aex:Astex_1145"/>
<reference evidence="3" key="1">
    <citation type="submission" date="2010-12" db="EMBL/GenBank/DDBJ databases">
        <title>Complete sequence of chromosome 1 of Asticcacaulis excentricus CB 48.</title>
        <authorList>
            <consortium name="US DOE Joint Genome Institute"/>
            <person name="Lucas S."/>
            <person name="Copeland A."/>
            <person name="Lapidus A."/>
            <person name="Cheng J.-F."/>
            <person name="Bruce D."/>
            <person name="Goodwin L."/>
            <person name="Pitluck S."/>
            <person name="Teshima H."/>
            <person name="Davenport K."/>
            <person name="Detter J.C."/>
            <person name="Han C."/>
            <person name="Tapia R."/>
            <person name="Land M."/>
            <person name="Hauser L."/>
            <person name="Jeffries C."/>
            <person name="Kyrpides N."/>
            <person name="Ivanova N."/>
            <person name="Ovchinnikova G."/>
            <person name="Brun Y.V."/>
            <person name="Woyke T."/>
        </authorList>
    </citation>
    <scope>NUCLEOTIDE SEQUENCE [LARGE SCALE GENOMIC DNA]</scope>
    <source>
        <strain evidence="3">ATCC 15261 / DSM 4724 / KCTC 12464 / NCIMB 9791 / VKM B-1370 / CB 48</strain>
    </source>
</reference>
<evidence type="ECO:0000313" key="3">
    <source>
        <dbReference type="Proteomes" id="UP000001492"/>
    </source>
</evidence>
<dbReference type="RefSeq" id="WP_013478653.1">
    <property type="nucleotide sequence ID" value="NC_014816.1"/>
</dbReference>
<dbReference type="NCBIfam" id="NF041635">
    <property type="entry name" value="STM3941_fam"/>
    <property type="match status" value="1"/>
</dbReference>
<accession>E8RMK1</accession>
<keyword evidence="3" id="KW-1185">Reference proteome</keyword>
<feature type="transmembrane region" description="Helical" evidence="1">
    <location>
        <begin position="21"/>
        <end position="38"/>
    </location>
</feature>
<feature type="transmembrane region" description="Helical" evidence="1">
    <location>
        <begin position="50"/>
        <end position="69"/>
    </location>
</feature>
<organism evidence="2 3">
    <name type="scientific">Asticcacaulis excentricus (strain ATCC 15261 / DSM 4724 / KCTC 12464 / NCIMB 9791 / VKM B-1370 / CB 48)</name>
    <dbReference type="NCBI Taxonomy" id="573065"/>
    <lineage>
        <taxon>Bacteria</taxon>
        <taxon>Pseudomonadati</taxon>
        <taxon>Pseudomonadota</taxon>
        <taxon>Alphaproteobacteria</taxon>
        <taxon>Caulobacterales</taxon>
        <taxon>Caulobacteraceae</taxon>
        <taxon>Asticcacaulis</taxon>
    </lineage>
</organism>
<dbReference type="Proteomes" id="UP000001492">
    <property type="component" value="Chromosome 1"/>
</dbReference>
<dbReference type="EMBL" id="CP002395">
    <property type="protein sequence ID" value="ADU12821.1"/>
    <property type="molecule type" value="Genomic_DNA"/>
</dbReference>
<evidence type="ECO:0000313" key="2">
    <source>
        <dbReference type="EMBL" id="ADU12821.1"/>
    </source>
</evidence>
<dbReference type="InterPro" id="IPR048136">
    <property type="entry name" value="STM3941-like"/>
</dbReference>
<proteinExistence type="predicted"/>
<dbReference type="AlphaFoldDB" id="E8RMK1"/>
<dbReference type="HOGENOM" id="CLU_1286577_0_0_5"/>
<keyword evidence="1" id="KW-1133">Transmembrane helix</keyword>
<gene>
    <name evidence="2" type="ordered locus">Astex_1145</name>
</gene>
<dbReference type="STRING" id="573065.Astex_1145"/>
<evidence type="ECO:0000256" key="1">
    <source>
        <dbReference type="SAM" id="Phobius"/>
    </source>
</evidence>
<name>E8RMK1_ASTEC</name>